<accession>A0A814ZVI5</accession>
<gene>
    <name evidence="1" type="ORF">GPM918_LOCUS26034</name>
    <name evidence="2" type="ORF">SRO942_LOCUS26118</name>
</gene>
<sequence>TGLFEIVRTAFKRSLTRFSMKHPWFDGSSDVMRYTQATLKSGLHVGEGCRLTPSLCSGDEQCCSGRCLCRKWLLMGEERCLRKCF</sequence>
<comment type="caution">
    <text evidence="1">The sequence shown here is derived from an EMBL/GenBank/DDBJ whole genome shotgun (WGS) entry which is preliminary data.</text>
</comment>
<feature type="non-terminal residue" evidence="1">
    <location>
        <position position="1"/>
    </location>
</feature>
<reference evidence="1" key="1">
    <citation type="submission" date="2021-02" db="EMBL/GenBank/DDBJ databases">
        <authorList>
            <person name="Nowell W R."/>
        </authorList>
    </citation>
    <scope>NUCLEOTIDE SEQUENCE</scope>
</reference>
<dbReference type="AlphaFoldDB" id="A0A814ZVI5"/>
<proteinExistence type="predicted"/>
<dbReference type="OrthoDB" id="4405280at2759"/>
<protein>
    <submittedName>
        <fullName evidence="1">Uncharacterized protein</fullName>
    </submittedName>
</protein>
<evidence type="ECO:0000313" key="3">
    <source>
        <dbReference type="Proteomes" id="UP000663829"/>
    </source>
</evidence>
<dbReference type="Proteomes" id="UP000681722">
    <property type="component" value="Unassembled WGS sequence"/>
</dbReference>
<evidence type="ECO:0000313" key="1">
    <source>
        <dbReference type="EMBL" id="CAF1248929.1"/>
    </source>
</evidence>
<dbReference type="EMBL" id="CAJNOQ010010334">
    <property type="protein sequence ID" value="CAF1248929.1"/>
    <property type="molecule type" value="Genomic_DNA"/>
</dbReference>
<name>A0A814ZVI5_9BILA</name>
<dbReference type="EMBL" id="CAJOBC010013718">
    <property type="protein sequence ID" value="CAF4017103.1"/>
    <property type="molecule type" value="Genomic_DNA"/>
</dbReference>
<evidence type="ECO:0000313" key="2">
    <source>
        <dbReference type="EMBL" id="CAF4017103.1"/>
    </source>
</evidence>
<organism evidence="1 3">
    <name type="scientific">Didymodactylos carnosus</name>
    <dbReference type="NCBI Taxonomy" id="1234261"/>
    <lineage>
        <taxon>Eukaryota</taxon>
        <taxon>Metazoa</taxon>
        <taxon>Spiralia</taxon>
        <taxon>Gnathifera</taxon>
        <taxon>Rotifera</taxon>
        <taxon>Eurotatoria</taxon>
        <taxon>Bdelloidea</taxon>
        <taxon>Philodinida</taxon>
        <taxon>Philodinidae</taxon>
        <taxon>Didymodactylos</taxon>
    </lineage>
</organism>
<dbReference type="Proteomes" id="UP000663829">
    <property type="component" value="Unassembled WGS sequence"/>
</dbReference>
<keyword evidence="3" id="KW-1185">Reference proteome</keyword>